<feature type="domain" description="PDZ" evidence="2">
    <location>
        <begin position="113"/>
        <end position="184"/>
    </location>
</feature>
<name>I3Z7F6_BELBD</name>
<dbReference type="PANTHER" id="PTHR32060:SF30">
    <property type="entry name" value="CARBOXY-TERMINAL PROCESSING PROTEASE CTPA"/>
    <property type="match status" value="1"/>
</dbReference>
<evidence type="ECO:0000313" key="3">
    <source>
        <dbReference type="EMBL" id="AFL85174.1"/>
    </source>
</evidence>
<dbReference type="AlphaFoldDB" id="I3Z7F6"/>
<evidence type="ECO:0000259" key="2">
    <source>
        <dbReference type="PROSITE" id="PS50106"/>
    </source>
</evidence>
<gene>
    <name evidence="3" type="ordered locus">Belba_2629</name>
</gene>
<dbReference type="InterPro" id="IPR041613">
    <property type="entry name" value="Pept_S41_N"/>
</dbReference>
<dbReference type="GO" id="GO:0004175">
    <property type="term" value="F:endopeptidase activity"/>
    <property type="evidence" value="ECO:0007669"/>
    <property type="project" value="TreeGrafter"/>
</dbReference>
<dbReference type="GO" id="GO:0007165">
    <property type="term" value="P:signal transduction"/>
    <property type="evidence" value="ECO:0007669"/>
    <property type="project" value="TreeGrafter"/>
</dbReference>
<evidence type="ECO:0000313" key="4">
    <source>
        <dbReference type="Proteomes" id="UP000006050"/>
    </source>
</evidence>
<dbReference type="eggNOG" id="COG0793">
    <property type="taxonomic scope" value="Bacteria"/>
</dbReference>
<dbReference type="STRING" id="866536.Belba_2629"/>
<proteinExistence type="predicted"/>
<dbReference type="Gene3D" id="3.30.750.170">
    <property type="match status" value="1"/>
</dbReference>
<feature type="chain" id="PRO_5003684668" evidence="1">
    <location>
        <begin position="23"/>
        <end position="483"/>
    </location>
</feature>
<dbReference type="InterPro" id="IPR041489">
    <property type="entry name" value="PDZ_6"/>
</dbReference>
<dbReference type="PANTHER" id="PTHR32060">
    <property type="entry name" value="TAIL-SPECIFIC PROTEASE"/>
    <property type="match status" value="1"/>
</dbReference>
<dbReference type="RefSeq" id="WP_014773127.1">
    <property type="nucleotide sequence ID" value="NC_018010.1"/>
</dbReference>
<dbReference type="SUPFAM" id="SSF52096">
    <property type="entry name" value="ClpP/crotonase"/>
    <property type="match status" value="1"/>
</dbReference>
<organism evidence="3 4">
    <name type="scientific">Belliella baltica (strain DSM 15883 / CIP 108006 / LMG 21964 / BA134)</name>
    <dbReference type="NCBI Taxonomy" id="866536"/>
    <lineage>
        <taxon>Bacteria</taxon>
        <taxon>Pseudomonadati</taxon>
        <taxon>Bacteroidota</taxon>
        <taxon>Cytophagia</taxon>
        <taxon>Cytophagales</taxon>
        <taxon>Cyclobacteriaceae</taxon>
        <taxon>Belliella</taxon>
    </lineage>
</organism>
<dbReference type="Pfam" id="PF03572">
    <property type="entry name" value="Peptidase_S41"/>
    <property type="match status" value="1"/>
</dbReference>
<keyword evidence="4" id="KW-1185">Reference proteome</keyword>
<feature type="signal peptide" evidence="1">
    <location>
        <begin position="1"/>
        <end position="22"/>
    </location>
</feature>
<dbReference type="HOGENOM" id="CLU_031949_0_1_10"/>
<dbReference type="PATRIC" id="fig|866536.3.peg.2712"/>
<dbReference type="Gene3D" id="2.30.42.10">
    <property type="match status" value="1"/>
</dbReference>
<dbReference type="CDD" id="cd07561">
    <property type="entry name" value="Peptidase_S41_CPP_like"/>
    <property type="match status" value="1"/>
</dbReference>
<dbReference type="GO" id="GO:0006508">
    <property type="term" value="P:proteolysis"/>
    <property type="evidence" value="ECO:0007669"/>
    <property type="project" value="UniProtKB-KW"/>
</dbReference>
<dbReference type="GO" id="GO:0030288">
    <property type="term" value="C:outer membrane-bounded periplasmic space"/>
    <property type="evidence" value="ECO:0007669"/>
    <property type="project" value="TreeGrafter"/>
</dbReference>
<dbReference type="PROSITE" id="PS50106">
    <property type="entry name" value="PDZ"/>
    <property type="match status" value="1"/>
</dbReference>
<accession>I3Z7F6</accession>
<dbReference type="InterPro" id="IPR001478">
    <property type="entry name" value="PDZ"/>
</dbReference>
<dbReference type="OrthoDB" id="7168509at2"/>
<keyword evidence="3" id="KW-0645">Protease</keyword>
<dbReference type="SUPFAM" id="SSF50156">
    <property type="entry name" value="PDZ domain-like"/>
    <property type="match status" value="1"/>
</dbReference>
<dbReference type="Gene3D" id="3.90.226.10">
    <property type="entry name" value="2-enoyl-CoA Hydratase, Chain A, domain 1"/>
    <property type="match status" value="1"/>
</dbReference>
<keyword evidence="3" id="KW-0378">Hydrolase</keyword>
<dbReference type="KEGG" id="bbd:Belba_2629"/>
<dbReference type="SMART" id="SM00228">
    <property type="entry name" value="PDZ"/>
    <property type="match status" value="1"/>
</dbReference>
<dbReference type="EMBL" id="CP003281">
    <property type="protein sequence ID" value="AFL85174.1"/>
    <property type="molecule type" value="Genomic_DNA"/>
</dbReference>
<dbReference type="Pfam" id="PF17820">
    <property type="entry name" value="PDZ_6"/>
    <property type="match status" value="1"/>
</dbReference>
<reference evidence="4" key="1">
    <citation type="submission" date="2012-06" db="EMBL/GenBank/DDBJ databases">
        <title>The complete genome of Belliella baltica DSM 15883.</title>
        <authorList>
            <person name="Lucas S."/>
            <person name="Copeland A."/>
            <person name="Lapidus A."/>
            <person name="Goodwin L."/>
            <person name="Pitluck S."/>
            <person name="Peters L."/>
            <person name="Mikhailova N."/>
            <person name="Davenport K."/>
            <person name="Kyrpides N."/>
            <person name="Mavromatis K."/>
            <person name="Pagani I."/>
            <person name="Ivanova N."/>
            <person name="Ovchinnikova G."/>
            <person name="Zeytun A."/>
            <person name="Detter J.C."/>
            <person name="Han C."/>
            <person name="Land M."/>
            <person name="Hauser L."/>
            <person name="Markowitz V."/>
            <person name="Cheng J.-F."/>
            <person name="Hugenholtz P."/>
            <person name="Woyke T."/>
            <person name="Wu D."/>
            <person name="Tindall B."/>
            <person name="Pomrenke H."/>
            <person name="Brambilla E."/>
            <person name="Klenk H.-P."/>
            <person name="Eisen J.A."/>
        </authorList>
    </citation>
    <scope>NUCLEOTIDE SEQUENCE [LARGE SCALE GENOMIC DNA]</scope>
    <source>
        <strain evidence="4">DSM 15883 / CIP 108006 / LMG 21964 / BA134</strain>
    </source>
</reference>
<evidence type="ECO:0000256" key="1">
    <source>
        <dbReference type="SAM" id="SignalP"/>
    </source>
</evidence>
<protein>
    <submittedName>
        <fullName evidence="3">Periplasmic protease</fullName>
    </submittedName>
</protein>
<dbReference type="GO" id="GO:0008236">
    <property type="term" value="F:serine-type peptidase activity"/>
    <property type="evidence" value="ECO:0007669"/>
    <property type="project" value="InterPro"/>
</dbReference>
<sequence>MKLLRIKSGLLLSLLIFLTVFSSCKEEEEMTPAVDDKPTAEETANIRINNWIKDVMDEVYFWLEDMKTPIVNTSDPTSYFESFLFKPTDRFSAIYPNYQELISGLSGVSTESGYEITLLRESNENENVVALITYVKKASPAANENLKRGDLISQINGTTMTLANYQSVLRQRSSQHSVTFRRANDDGAFGAPQTVSLNSIEIEENPNFLDTVYTIENQKIGYVVYHFFAPGVVNSATNQIDNRYDAQMDEIFAKFKAENINQLIIDFRYNGGGYVSSAVNLASLIVPNYTPEKVFSKTKYNSFLSGFSNFQNIQTKFRDKSQNIGNQLGDGKIYVLTSSRTASASELIINGLKPYLDVVVIGAKTTGKNVGSVALEDEDNPNNSYGLLPIVSKSFNSLDQSDYGTGFIPNEEVIEFEFFPWREFGDTRDPLLSAAIRRITGSSTSAGRLQREQRIMVGSSLDAKIRNGILLEDNSNFKKYLEN</sequence>
<dbReference type="InterPro" id="IPR036034">
    <property type="entry name" value="PDZ_sf"/>
</dbReference>
<dbReference type="Pfam" id="PF18294">
    <property type="entry name" value="Pept_S41_N"/>
    <property type="match status" value="1"/>
</dbReference>
<dbReference type="SMART" id="SM00245">
    <property type="entry name" value="TSPc"/>
    <property type="match status" value="1"/>
</dbReference>
<dbReference type="InterPro" id="IPR005151">
    <property type="entry name" value="Tail-specific_protease"/>
</dbReference>
<dbReference type="Proteomes" id="UP000006050">
    <property type="component" value="Chromosome"/>
</dbReference>
<keyword evidence="1" id="KW-0732">Signal</keyword>
<dbReference type="PROSITE" id="PS51257">
    <property type="entry name" value="PROKAR_LIPOPROTEIN"/>
    <property type="match status" value="1"/>
</dbReference>
<dbReference type="InterPro" id="IPR029045">
    <property type="entry name" value="ClpP/crotonase-like_dom_sf"/>
</dbReference>